<dbReference type="OrthoDB" id="4559570at2"/>
<evidence type="ECO:0000313" key="2">
    <source>
        <dbReference type="EMBL" id="PXX56557.1"/>
    </source>
</evidence>
<keyword evidence="1" id="KW-0812">Transmembrane</keyword>
<comment type="caution">
    <text evidence="2">The sequence shown here is derived from an EMBL/GenBank/DDBJ whole genome shotgun (WGS) entry which is preliminary data.</text>
</comment>
<feature type="transmembrane region" description="Helical" evidence="1">
    <location>
        <begin position="43"/>
        <end position="62"/>
    </location>
</feature>
<keyword evidence="1" id="KW-1133">Transmembrane helix</keyword>
<accession>A0A318JR15</accession>
<keyword evidence="1" id="KW-0472">Membrane</keyword>
<protein>
    <submittedName>
        <fullName evidence="2">Uncharacterized protein</fullName>
    </submittedName>
</protein>
<dbReference type="Proteomes" id="UP000247569">
    <property type="component" value="Unassembled WGS sequence"/>
</dbReference>
<dbReference type="RefSeq" id="WP_040733871.1">
    <property type="nucleotide sequence ID" value="NZ_QJKF01000019.1"/>
</dbReference>
<keyword evidence="3" id="KW-1185">Reference proteome</keyword>
<evidence type="ECO:0000313" key="3">
    <source>
        <dbReference type="Proteomes" id="UP000247569"/>
    </source>
</evidence>
<feature type="transmembrane region" description="Helical" evidence="1">
    <location>
        <begin position="74"/>
        <end position="97"/>
    </location>
</feature>
<evidence type="ECO:0000256" key="1">
    <source>
        <dbReference type="SAM" id="Phobius"/>
    </source>
</evidence>
<sequence length="197" mass="21934">MTDKVPRLRRIVWLLAVAALLTIDLAAVAAIYQSGRFYRFQEIPGWAIPVCWIATAALLVLAPRMGWRRTRDRLVPAAILVLALLPVLPLMMMWVVFGSSDSKPVVVAVSTDGRYDAVTHEVDAMIDTLCAVRLRERGGLFSRQTEVWTAPESQRCPKSVSFTGQDTISIIDARGRELTAHFDADRMEVVQLVQPTS</sequence>
<feature type="transmembrane region" description="Helical" evidence="1">
    <location>
        <begin position="12"/>
        <end position="31"/>
    </location>
</feature>
<dbReference type="EMBL" id="QJKF01000019">
    <property type="protein sequence ID" value="PXX56557.1"/>
    <property type="molecule type" value="Genomic_DNA"/>
</dbReference>
<dbReference type="AlphaFoldDB" id="A0A318JR15"/>
<gene>
    <name evidence="2" type="ORF">DFR70_119109</name>
</gene>
<reference evidence="2 3" key="1">
    <citation type="submission" date="2018-05" db="EMBL/GenBank/DDBJ databases">
        <title>Genomic Encyclopedia of Type Strains, Phase IV (KMG-IV): sequencing the most valuable type-strain genomes for metagenomic binning, comparative biology and taxonomic classification.</title>
        <authorList>
            <person name="Goeker M."/>
        </authorList>
    </citation>
    <scope>NUCLEOTIDE SEQUENCE [LARGE SCALE GENOMIC DNA]</scope>
    <source>
        <strain evidence="2 3">DSM 44704</strain>
    </source>
</reference>
<organism evidence="2 3">
    <name type="scientific">Nocardia tenerifensis</name>
    <dbReference type="NCBI Taxonomy" id="228006"/>
    <lineage>
        <taxon>Bacteria</taxon>
        <taxon>Bacillati</taxon>
        <taxon>Actinomycetota</taxon>
        <taxon>Actinomycetes</taxon>
        <taxon>Mycobacteriales</taxon>
        <taxon>Nocardiaceae</taxon>
        <taxon>Nocardia</taxon>
    </lineage>
</organism>
<name>A0A318JR15_9NOCA</name>
<proteinExistence type="predicted"/>